<keyword evidence="3" id="KW-1185">Reference proteome</keyword>
<proteinExistence type="predicted"/>
<evidence type="ECO:0000313" key="3">
    <source>
        <dbReference type="Proteomes" id="UP000278398"/>
    </source>
</evidence>
<organism evidence="2 3">
    <name type="scientific">Aquibium carbonis</name>
    <dbReference type="NCBI Taxonomy" id="2495581"/>
    <lineage>
        <taxon>Bacteria</taxon>
        <taxon>Pseudomonadati</taxon>
        <taxon>Pseudomonadota</taxon>
        <taxon>Alphaproteobacteria</taxon>
        <taxon>Hyphomicrobiales</taxon>
        <taxon>Phyllobacteriaceae</taxon>
        <taxon>Aquibium</taxon>
    </lineage>
</organism>
<dbReference type="AlphaFoldDB" id="A0A3S0A113"/>
<dbReference type="OrthoDB" id="8092208at2"/>
<dbReference type="EMBL" id="RWKW01000126">
    <property type="protein sequence ID" value="RST81670.1"/>
    <property type="molecule type" value="Genomic_DNA"/>
</dbReference>
<dbReference type="Proteomes" id="UP000278398">
    <property type="component" value="Unassembled WGS sequence"/>
</dbReference>
<sequence length="112" mass="11968">MPLRAIILLPALALAACTSMAPALDEEIISSMTYDSTPCAELVARRDALASYHRIGADGALLVPGKRPFYVASGAGPFLPDTRLPWTRDRSRAIGVIAAMDGSIKRRQCRAA</sequence>
<comment type="caution">
    <text evidence="2">The sequence shown here is derived from an EMBL/GenBank/DDBJ whole genome shotgun (WGS) entry which is preliminary data.</text>
</comment>
<dbReference type="PROSITE" id="PS51257">
    <property type="entry name" value="PROKAR_LIPOPROTEIN"/>
    <property type="match status" value="1"/>
</dbReference>
<dbReference type="RefSeq" id="WP_126702437.1">
    <property type="nucleotide sequence ID" value="NZ_RWKW01000126.1"/>
</dbReference>
<protein>
    <recommendedName>
        <fullName evidence="4">C-type lysozyme inhibitor domain-containing protein</fullName>
    </recommendedName>
</protein>
<evidence type="ECO:0000256" key="1">
    <source>
        <dbReference type="SAM" id="SignalP"/>
    </source>
</evidence>
<keyword evidence="1" id="KW-0732">Signal</keyword>
<feature type="chain" id="PRO_5018541000" description="C-type lysozyme inhibitor domain-containing protein" evidence="1">
    <location>
        <begin position="24"/>
        <end position="112"/>
    </location>
</feature>
<reference evidence="2 3" key="1">
    <citation type="submission" date="2018-12" db="EMBL/GenBank/DDBJ databases">
        <title>Mesorhizobium carbonis sp. nov., isolated from coal mine water.</title>
        <authorList>
            <person name="Xin W."/>
            <person name="Xu Z."/>
            <person name="Xiang F."/>
            <person name="Zhang J."/>
            <person name="Xi L."/>
            <person name="Liu J."/>
        </authorList>
    </citation>
    <scope>NUCLEOTIDE SEQUENCE [LARGE SCALE GENOMIC DNA]</scope>
    <source>
        <strain evidence="2 3">B2.3</strain>
    </source>
</reference>
<gene>
    <name evidence="2" type="ORF">EJC49_23900</name>
</gene>
<name>A0A3S0A113_9HYPH</name>
<feature type="signal peptide" evidence="1">
    <location>
        <begin position="1"/>
        <end position="23"/>
    </location>
</feature>
<evidence type="ECO:0000313" key="2">
    <source>
        <dbReference type="EMBL" id="RST81670.1"/>
    </source>
</evidence>
<accession>A0A3S0A113</accession>
<evidence type="ECO:0008006" key="4">
    <source>
        <dbReference type="Google" id="ProtNLM"/>
    </source>
</evidence>